<accession>A0A846S0A8</accession>
<dbReference type="PANTHER" id="PTHR30514">
    <property type="entry name" value="GLUCOKINASE"/>
    <property type="match status" value="1"/>
</dbReference>
<dbReference type="GO" id="GO:1901135">
    <property type="term" value="P:carbohydrate derivative metabolic process"/>
    <property type="evidence" value="ECO:0007669"/>
    <property type="project" value="InterPro"/>
</dbReference>
<organism evidence="2 3">
    <name type="scientific">Brevibacterium marinum</name>
    <dbReference type="NCBI Taxonomy" id="418643"/>
    <lineage>
        <taxon>Bacteria</taxon>
        <taxon>Bacillati</taxon>
        <taxon>Actinomycetota</taxon>
        <taxon>Actinomycetes</taxon>
        <taxon>Micrococcales</taxon>
        <taxon>Brevibacteriaceae</taxon>
        <taxon>Brevibacterium</taxon>
    </lineage>
</organism>
<dbReference type="SUPFAM" id="SSF53697">
    <property type="entry name" value="SIS domain"/>
    <property type="match status" value="1"/>
</dbReference>
<dbReference type="PANTHER" id="PTHR30514:SF18">
    <property type="entry name" value="RPIR-FAMILY TRANSCRIPTIONAL REGULATOR"/>
    <property type="match status" value="1"/>
</dbReference>
<dbReference type="Gene3D" id="1.10.10.10">
    <property type="entry name" value="Winged helix-like DNA-binding domain superfamily/Winged helix DNA-binding domain"/>
    <property type="match status" value="1"/>
</dbReference>
<gene>
    <name evidence="2" type="ORF">BKA07_001553</name>
</gene>
<proteinExistence type="predicted"/>
<evidence type="ECO:0000259" key="1">
    <source>
        <dbReference type="PROSITE" id="PS51071"/>
    </source>
</evidence>
<dbReference type="GO" id="GO:0003700">
    <property type="term" value="F:DNA-binding transcription factor activity"/>
    <property type="evidence" value="ECO:0007669"/>
    <property type="project" value="InterPro"/>
</dbReference>
<feature type="domain" description="HTH rpiR-type" evidence="1">
    <location>
        <begin position="21"/>
        <end position="97"/>
    </location>
</feature>
<sequence length="311" mass="33548">MQYENSADGTESQAPDTMNRVEGWILSKIGQRNLGKQSSRVVRALAGSPQYASSATVADFARRVGVDPATVMRSAKLLGCNGWTDLQQELRAMFLSDLDANDLLEIHSEHEGSVIDAALLSDVVTMNNLRKSLDPEACRRFALNLIHGTHDGPDTLAKILLYGSGSYLGPLTQFAHVGARLGLTTVPVGWGGKAAHTAMSSATVGDVILIMNFWRTPAEFEAIAKVAKTRGLRVMLISDTRFSHLTPFIDDMLVIPAEGSSHFPSLVAASALIHVLLALITEELDGLGVDSIRAHDEIYFALEDARAKKAP</sequence>
<dbReference type="GO" id="GO:0097367">
    <property type="term" value="F:carbohydrate derivative binding"/>
    <property type="evidence" value="ECO:0007669"/>
    <property type="project" value="InterPro"/>
</dbReference>
<dbReference type="EMBL" id="JAATJN010000001">
    <property type="protein sequence ID" value="NJC56518.1"/>
    <property type="molecule type" value="Genomic_DNA"/>
</dbReference>
<comment type="caution">
    <text evidence="2">The sequence shown here is derived from an EMBL/GenBank/DDBJ whole genome shotgun (WGS) entry which is preliminary data.</text>
</comment>
<dbReference type="InterPro" id="IPR000281">
    <property type="entry name" value="HTH_RpiR"/>
</dbReference>
<evidence type="ECO:0000313" key="2">
    <source>
        <dbReference type="EMBL" id="NJC56518.1"/>
    </source>
</evidence>
<evidence type="ECO:0000313" key="3">
    <source>
        <dbReference type="Proteomes" id="UP000576792"/>
    </source>
</evidence>
<dbReference type="InterPro" id="IPR046348">
    <property type="entry name" value="SIS_dom_sf"/>
</dbReference>
<keyword evidence="2" id="KW-0238">DNA-binding</keyword>
<dbReference type="PROSITE" id="PS51071">
    <property type="entry name" value="HTH_RPIR"/>
    <property type="match status" value="1"/>
</dbReference>
<dbReference type="SUPFAM" id="SSF46689">
    <property type="entry name" value="Homeodomain-like"/>
    <property type="match status" value="1"/>
</dbReference>
<reference evidence="2 3" key="1">
    <citation type="submission" date="2020-03" db="EMBL/GenBank/DDBJ databases">
        <title>Sequencing the genomes of 1000 actinobacteria strains.</title>
        <authorList>
            <person name="Klenk H.-P."/>
        </authorList>
    </citation>
    <scope>NUCLEOTIDE SEQUENCE [LARGE SCALE GENOMIC DNA]</scope>
    <source>
        <strain evidence="2 3">DSM 18964</strain>
    </source>
</reference>
<dbReference type="Gene3D" id="3.40.50.10490">
    <property type="entry name" value="Glucose-6-phosphate isomerase like protein, domain 1"/>
    <property type="match status" value="1"/>
</dbReference>
<dbReference type="Pfam" id="PF01418">
    <property type="entry name" value="HTH_6"/>
    <property type="match status" value="1"/>
</dbReference>
<dbReference type="InterPro" id="IPR036388">
    <property type="entry name" value="WH-like_DNA-bd_sf"/>
</dbReference>
<name>A0A846S0A8_9MICO</name>
<dbReference type="RefSeq" id="WP_167950384.1">
    <property type="nucleotide sequence ID" value="NZ_BAAAPQ010000013.1"/>
</dbReference>
<keyword evidence="3" id="KW-1185">Reference proteome</keyword>
<dbReference type="InterPro" id="IPR047640">
    <property type="entry name" value="RpiR-like"/>
</dbReference>
<dbReference type="AlphaFoldDB" id="A0A846S0A8"/>
<dbReference type="Proteomes" id="UP000576792">
    <property type="component" value="Unassembled WGS sequence"/>
</dbReference>
<dbReference type="GO" id="GO:0003677">
    <property type="term" value="F:DNA binding"/>
    <property type="evidence" value="ECO:0007669"/>
    <property type="project" value="UniProtKB-KW"/>
</dbReference>
<dbReference type="InterPro" id="IPR009057">
    <property type="entry name" value="Homeodomain-like_sf"/>
</dbReference>
<protein>
    <submittedName>
        <fullName evidence="2">DNA-binding MurR/RpiR family transcriptional regulator</fullName>
    </submittedName>
</protein>